<dbReference type="Proteomes" id="UP000499080">
    <property type="component" value="Unassembled WGS sequence"/>
</dbReference>
<gene>
    <name evidence="1" type="ORF">AVEN_273174_1</name>
</gene>
<name>A0A4Y2WUA1_ARAVE</name>
<protein>
    <submittedName>
        <fullName evidence="1">Uncharacterized protein</fullName>
    </submittedName>
</protein>
<organism evidence="1 2">
    <name type="scientific">Araneus ventricosus</name>
    <name type="common">Orbweaver spider</name>
    <name type="synonym">Epeira ventricosa</name>
    <dbReference type="NCBI Taxonomy" id="182803"/>
    <lineage>
        <taxon>Eukaryota</taxon>
        <taxon>Metazoa</taxon>
        <taxon>Ecdysozoa</taxon>
        <taxon>Arthropoda</taxon>
        <taxon>Chelicerata</taxon>
        <taxon>Arachnida</taxon>
        <taxon>Araneae</taxon>
        <taxon>Araneomorphae</taxon>
        <taxon>Entelegynae</taxon>
        <taxon>Araneoidea</taxon>
        <taxon>Araneidae</taxon>
        <taxon>Araneus</taxon>
    </lineage>
</organism>
<dbReference type="EMBL" id="BGPR01065583">
    <property type="protein sequence ID" value="GBO40366.1"/>
    <property type="molecule type" value="Genomic_DNA"/>
</dbReference>
<evidence type="ECO:0000313" key="1">
    <source>
        <dbReference type="EMBL" id="GBO40366.1"/>
    </source>
</evidence>
<sequence length="101" mass="11489">EDIENIYDPQQESGQGLQIRMIPMSLNRVIDSNGYIYAIGYTNRVTSPKQMVQILIQNLTSGIDAQFRVNFKPEITAIQCRICISRATSLLQNHVGLKRLH</sequence>
<reference evidence="1 2" key="1">
    <citation type="journal article" date="2019" name="Sci. Rep.">
        <title>Orb-weaving spider Araneus ventricosus genome elucidates the spidroin gene catalogue.</title>
        <authorList>
            <person name="Kono N."/>
            <person name="Nakamura H."/>
            <person name="Ohtoshi R."/>
            <person name="Moran D.A.P."/>
            <person name="Shinohara A."/>
            <person name="Yoshida Y."/>
            <person name="Fujiwara M."/>
            <person name="Mori M."/>
            <person name="Tomita M."/>
            <person name="Arakawa K."/>
        </authorList>
    </citation>
    <scope>NUCLEOTIDE SEQUENCE [LARGE SCALE GENOMIC DNA]</scope>
</reference>
<evidence type="ECO:0000313" key="2">
    <source>
        <dbReference type="Proteomes" id="UP000499080"/>
    </source>
</evidence>
<accession>A0A4Y2WUA1</accession>
<dbReference type="AlphaFoldDB" id="A0A4Y2WUA1"/>
<keyword evidence="2" id="KW-1185">Reference proteome</keyword>
<feature type="non-terminal residue" evidence="1">
    <location>
        <position position="1"/>
    </location>
</feature>
<comment type="caution">
    <text evidence="1">The sequence shown here is derived from an EMBL/GenBank/DDBJ whole genome shotgun (WGS) entry which is preliminary data.</text>
</comment>
<proteinExistence type="predicted"/>